<name>A0ABQ9JQW7_9CUCU</name>
<feature type="region of interest" description="Disordered" evidence="6">
    <location>
        <begin position="97"/>
        <end position="182"/>
    </location>
</feature>
<feature type="compositionally biased region" description="Polar residues" evidence="6">
    <location>
        <begin position="131"/>
        <end position="161"/>
    </location>
</feature>
<sequence length="219" mass="24576">MPGQICAVALCKSNRLTLKKEGVNLAFHRFPKGNDVGSSTIRKQWINRCKRKDKFNPNTSSICGLHFTTNDYERDLQNELLGLPLRQVLKKTAVPTLNLNESKNTPEKPIEGTPSCKRPKKKKNMDPVESLLTNASLSNPESSQLLDLPSTSSAMPSSYTEISEDPRTSYTQDTYKQKKDLQFDEDKVKSLEEIGLANDQVLGPHSQLQVMQARDLLSK</sequence>
<keyword evidence="2 5" id="KW-0863">Zinc-finger</keyword>
<evidence type="ECO:0000256" key="4">
    <source>
        <dbReference type="ARBA" id="ARBA00023125"/>
    </source>
</evidence>
<accession>A0ABQ9JQW7</accession>
<organism evidence="8 9">
    <name type="scientific">Molorchus minor</name>
    <dbReference type="NCBI Taxonomy" id="1323400"/>
    <lineage>
        <taxon>Eukaryota</taxon>
        <taxon>Metazoa</taxon>
        <taxon>Ecdysozoa</taxon>
        <taxon>Arthropoda</taxon>
        <taxon>Hexapoda</taxon>
        <taxon>Insecta</taxon>
        <taxon>Pterygota</taxon>
        <taxon>Neoptera</taxon>
        <taxon>Endopterygota</taxon>
        <taxon>Coleoptera</taxon>
        <taxon>Polyphaga</taxon>
        <taxon>Cucujiformia</taxon>
        <taxon>Chrysomeloidea</taxon>
        <taxon>Cerambycidae</taxon>
        <taxon>Lamiinae</taxon>
        <taxon>Monochamini</taxon>
        <taxon>Molorchus</taxon>
    </lineage>
</organism>
<dbReference type="InterPro" id="IPR006612">
    <property type="entry name" value="THAP_Znf"/>
</dbReference>
<proteinExistence type="predicted"/>
<dbReference type="Pfam" id="PF05485">
    <property type="entry name" value="THAP"/>
    <property type="match status" value="1"/>
</dbReference>
<dbReference type="InterPro" id="IPR052224">
    <property type="entry name" value="THAP_domain_protein"/>
</dbReference>
<keyword evidence="3" id="KW-0862">Zinc</keyword>
<protein>
    <recommendedName>
        <fullName evidence="7">THAP-type domain-containing protein</fullName>
    </recommendedName>
</protein>
<evidence type="ECO:0000313" key="9">
    <source>
        <dbReference type="Proteomes" id="UP001162164"/>
    </source>
</evidence>
<keyword evidence="4 5" id="KW-0238">DNA-binding</keyword>
<dbReference type="PROSITE" id="PS50950">
    <property type="entry name" value="ZF_THAP"/>
    <property type="match status" value="1"/>
</dbReference>
<feature type="domain" description="THAP-type" evidence="7">
    <location>
        <begin position="1"/>
        <end position="98"/>
    </location>
</feature>
<evidence type="ECO:0000256" key="2">
    <source>
        <dbReference type="ARBA" id="ARBA00022771"/>
    </source>
</evidence>
<keyword evidence="1" id="KW-0479">Metal-binding</keyword>
<keyword evidence="9" id="KW-1185">Reference proteome</keyword>
<evidence type="ECO:0000256" key="6">
    <source>
        <dbReference type="SAM" id="MobiDB-lite"/>
    </source>
</evidence>
<dbReference type="PANTHER" id="PTHR46927">
    <property type="entry name" value="AGAP005574-PA"/>
    <property type="match status" value="1"/>
</dbReference>
<dbReference type="EMBL" id="JAPWTJ010000244">
    <property type="protein sequence ID" value="KAJ8980680.1"/>
    <property type="molecule type" value="Genomic_DNA"/>
</dbReference>
<dbReference type="SUPFAM" id="SSF57716">
    <property type="entry name" value="Glucocorticoid receptor-like (DNA-binding domain)"/>
    <property type="match status" value="1"/>
</dbReference>
<dbReference type="SMART" id="SM00980">
    <property type="entry name" value="THAP"/>
    <property type="match status" value="1"/>
</dbReference>
<dbReference type="SMART" id="SM00692">
    <property type="entry name" value="DM3"/>
    <property type="match status" value="1"/>
</dbReference>
<evidence type="ECO:0000313" key="8">
    <source>
        <dbReference type="EMBL" id="KAJ8980680.1"/>
    </source>
</evidence>
<reference evidence="8" key="1">
    <citation type="journal article" date="2023" name="Insect Mol. Biol.">
        <title>Genome sequencing provides insights into the evolution of gene families encoding plant cell wall-degrading enzymes in longhorned beetles.</title>
        <authorList>
            <person name="Shin N.R."/>
            <person name="Okamura Y."/>
            <person name="Kirsch R."/>
            <person name="Pauchet Y."/>
        </authorList>
    </citation>
    <scope>NUCLEOTIDE SEQUENCE</scope>
    <source>
        <strain evidence="8">MMC_N1</strain>
    </source>
</reference>
<comment type="caution">
    <text evidence="8">The sequence shown here is derived from an EMBL/GenBank/DDBJ whole genome shotgun (WGS) entry which is preliminary data.</text>
</comment>
<dbReference type="PANTHER" id="PTHR46927:SF3">
    <property type="entry name" value="THAP-TYPE DOMAIN-CONTAINING PROTEIN"/>
    <property type="match status" value="1"/>
</dbReference>
<evidence type="ECO:0000256" key="3">
    <source>
        <dbReference type="ARBA" id="ARBA00022833"/>
    </source>
</evidence>
<dbReference type="Proteomes" id="UP001162164">
    <property type="component" value="Unassembled WGS sequence"/>
</dbReference>
<evidence type="ECO:0000256" key="1">
    <source>
        <dbReference type="ARBA" id="ARBA00022723"/>
    </source>
</evidence>
<evidence type="ECO:0000256" key="5">
    <source>
        <dbReference type="PROSITE-ProRule" id="PRU00309"/>
    </source>
</evidence>
<evidence type="ECO:0000259" key="7">
    <source>
        <dbReference type="PROSITE" id="PS50950"/>
    </source>
</evidence>
<gene>
    <name evidence="8" type="ORF">NQ317_013292</name>
</gene>